<dbReference type="NCBIfam" id="NF040576">
    <property type="entry name" value="T2SS_GspM_XpsM"/>
    <property type="match status" value="1"/>
</dbReference>
<reference evidence="1 2" key="1">
    <citation type="submission" date="2023-08" db="EMBL/GenBank/DDBJ databases">
        <title>Achromobacter seleniivolatilans sp. nov., isolated from seleniferous soil.</title>
        <authorList>
            <person name="Zhang S."/>
            <person name="Li K."/>
            <person name="Peng J."/>
            <person name="Zhao Q."/>
            <person name="Wang H."/>
            <person name="Guo Y."/>
        </authorList>
    </citation>
    <scope>NUCLEOTIDE SEQUENCE [LARGE SCALE GENOMIC DNA]</scope>
    <source>
        <strain evidence="1 2">R39</strain>
    </source>
</reference>
<sequence length="202" mass="22078">MKALKLSRNACRAFAVALACLVLVLGYWMTVHAWFVAPLMRQSEEIALLEMSHQRFSRLAAQVEAVSARLAAISEMPMAEGSLLTSFDPEIAKGQLMQLVLERSAHHSQSGLSCTVQNRVPAPVAIQGNLSRISLDVEIECGPRALAETLHRLETESPTLRVDGLSIQRLGAAVANGSEFQRWGGSFRVVGYQARDAGRQHD</sequence>
<dbReference type="RefSeq" id="WP_306943220.1">
    <property type="nucleotide sequence ID" value="NZ_CP132976.1"/>
</dbReference>
<accession>A0ABY9M2Y5</accession>
<protein>
    <submittedName>
        <fullName evidence="1">Type II secretion system protein GspM</fullName>
    </submittedName>
</protein>
<name>A0ABY9M2Y5_9BURK</name>
<dbReference type="Proteomes" id="UP001234798">
    <property type="component" value="Chromosome"/>
</dbReference>
<organism evidence="1 2">
    <name type="scientific">Achromobacter seleniivolatilans</name>
    <dbReference type="NCBI Taxonomy" id="3047478"/>
    <lineage>
        <taxon>Bacteria</taxon>
        <taxon>Pseudomonadati</taxon>
        <taxon>Pseudomonadota</taxon>
        <taxon>Betaproteobacteria</taxon>
        <taxon>Burkholderiales</taxon>
        <taxon>Alcaligenaceae</taxon>
        <taxon>Achromobacter</taxon>
    </lineage>
</organism>
<dbReference type="InterPro" id="IPR034756">
    <property type="entry name" value="T2SSM_b"/>
</dbReference>
<evidence type="ECO:0000313" key="1">
    <source>
        <dbReference type="EMBL" id="WMD20207.1"/>
    </source>
</evidence>
<evidence type="ECO:0000313" key="2">
    <source>
        <dbReference type="Proteomes" id="UP001234798"/>
    </source>
</evidence>
<dbReference type="Pfam" id="PF10741">
    <property type="entry name" value="T2SSM_b"/>
    <property type="match status" value="1"/>
</dbReference>
<proteinExistence type="predicted"/>
<dbReference type="EMBL" id="CP132976">
    <property type="protein sequence ID" value="WMD20207.1"/>
    <property type="molecule type" value="Genomic_DNA"/>
</dbReference>
<gene>
    <name evidence="1" type="primary">gspM</name>
    <name evidence="1" type="ORF">RAS12_26960</name>
</gene>
<keyword evidence="2" id="KW-1185">Reference proteome</keyword>